<protein>
    <submittedName>
        <fullName evidence="2">Uncharacterized protein</fullName>
    </submittedName>
</protein>
<feature type="transmembrane region" description="Helical" evidence="1">
    <location>
        <begin position="134"/>
        <end position="153"/>
    </location>
</feature>
<accession>A0A0K1JHG9</accession>
<evidence type="ECO:0000256" key="1">
    <source>
        <dbReference type="SAM" id="Phobius"/>
    </source>
</evidence>
<sequence>MRASGLRIHNLVRDVEMPWPHVDVVESRWNLKVFTPDDKGYSAWAISTQRPRRSGGGAGGPLGALGALGTAGADRLTGARGESTDDAVKISRVERPGSAGDVADQVKAAREEYDKAVSSGAIEAQTGPVVVRPAPLAVGAVAVAVVLILIALFA</sequence>
<dbReference type="AlphaFoldDB" id="A0A0K1JHG9"/>
<dbReference type="EMBL" id="CP011112">
    <property type="protein sequence ID" value="AKU16146.1"/>
    <property type="molecule type" value="Genomic_DNA"/>
</dbReference>
<keyword evidence="1" id="KW-0812">Transmembrane</keyword>
<reference evidence="2 3" key="1">
    <citation type="submission" date="2015-03" db="EMBL/GenBank/DDBJ databases">
        <title>Luteipulveratus halotolerans sp. nov., a novel actinobacterium (Dermacoccaceae) from Sarawak, Malaysia.</title>
        <authorList>
            <person name="Juboi H."/>
            <person name="Basik A."/>
            <person name="Shamsul S.S."/>
            <person name="Arnold P."/>
            <person name="Schmitt E.K."/>
            <person name="Sanglier J.-J."/>
            <person name="Yeo T."/>
        </authorList>
    </citation>
    <scope>NUCLEOTIDE SEQUENCE [LARGE SCALE GENOMIC DNA]</scope>
    <source>
        <strain evidence="2 3">MN07-A0370</strain>
    </source>
</reference>
<evidence type="ECO:0000313" key="2">
    <source>
        <dbReference type="EMBL" id="AKU16146.1"/>
    </source>
</evidence>
<dbReference type="Proteomes" id="UP000066480">
    <property type="component" value="Chromosome"/>
</dbReference>
<dbReference type="KEGG" id="lmoi:VV02_10185"/>
<evidence type="ECO:0000313" key="3">
    <source>
        <dbReference type="Proteomes" id="UP000066480"/>
    </source>
</evidence>
<dbReference type="STRING" id="571913.VV02_10185"/>
<proteinExistence type="predicted"/>
<keyword evidence="1" id="KW-0472">Membrane</keyword>
<organism evidence="2 3">
    <name type="scientific">Luteipulveratus mongoliensis</name>
    <dbReference type="NCBI Taxonomy" id="571913"/>
    <lineage>
        <taxon>Bacteria</taxon>
        <taxon>Bacillati</taxon>
        <taxon>Actinomycetota</taxon>
        <taxon>Actinomycetes</taxon>
        <taxon>Micrococcales</taxon>
        <taxon>Dermacoccaceae</taxon>
        <taxon>Luteipulveratus</taxon>
    </lineage>
</organism>
<name>A0A0K1JHG9_9MICO</name>
<keyword evidence="3" id="KW-1185">Reference proteome</keyword>
<keyword evidence="1" id="KW-1133">Transmembrane helix</keyword>
<gene>
    <name evidence="2" type="ORF">VV02_10185</name>
</gene>